<dbReference type="Gene3D" id="4.10.240.10">
    <property type="entry name" value="Zn(2)-C6 fungal-type DNA-binding domain"/>
    <property type="match status" value="1"/>
</dbReference>
<evidence type="ECO:0000313" key="12">
    <source>
        <dbReference type="EMBL" id="KAJ4865541.1"/>
    </source>
</evidence>
<name>A0A9W9EF31_9HYPO</name>
<dbReference type="RefSeq" id="XP_056034597.1">
    <property type="nucleotide sequence ID" value="XM_056169281.1"/>
</dbReference>
<feature type="transmembrane region" description="Helical" evidence="9">
    <location>
        <begin position="108"/>
        <end position="126"/>
    </location>
</feature>
<evidence type="ECO:0000313" key="13">
    <source>
        <dbReference type="Proteomes" id="UP001140511"/>
    </source>
</evidence>
<keyword evidence="6" id="KW-0325">Glycoprotein</keyword>
<feature type="region of interest" description="Disordered" evidence="8">
    <location>
        <begin position="477"/>
        <end position="500"/>
    </location>
</feature>
<protein>
    <submittedName>
        <fullName evidence="12">Major facilitator superfamily domain-containing protein</fullName>
    </submittedName>
</protein>
<evidence type="ECO:0000256" key="4">
    <source>
        <dbReference type="ARBA" id="ARBA00022989"/>
    </source>
</evidence>
<dbReference type="InterPro" id="IPR011701">
    <property type="entry name" value="MFS"/>
</dbReference>
<feature type="compositionally biased region" description="Basic residues" evidence="8">
    <location>
        <begin position="477"/>
        <end position="488"/>
    </location>
</feature>
<feature type="transmembrane region" description="Helical" evidence="9">
    <location>
        <begin position="41"/>
        <end position="62"/>
    </location>
</feature>
<sequence>MSDREKRPFPPPLINPDEYILEFDGPDDREHPYNWKTSTKLFISILVCSGTWIVAFNSAIFAPGTASASKELGVGLEVGTLGTTLFVLGFAAGPILWAPGSELYGRRWPLVISMIGGGIFSIASAAGNNIQTLLICRFFAGLCGACQLAVVPGVLADIFDNKYRGGAISIYALTVFGGPFTGPIVGGFTASSHLGWRWTLYIPAILGLVNGAISAVLLPETYAPLILAADAAAMRRKTNNWAIHARHEMVETDLRDLVTKYFTRPLRMLITEPMICLVSLYMSFIYGLVYALLEAYPFVFGQVYHMRPGVAELPFISLFIGMSLGVTMIFWQQKEYSKKLAKNNNVPVPEWRLFPTLFGGPIFTIGIFWFGWTGFTDRIHWMAPTAAGLFVGFGVLCVFLPCFNYLVDSYLPFAASTVAANIILRSSVAAGFPLFSRQMFQNLGVQWAATLLGCLAAIMIPIPFVFRVYGSRLRKKMQKISPSRRKKRATADESDSEPRKRRARYALRACGECKRRKVRCDGHLPCEHCQSRSIQCIYDTDPNLLTNCACDALNQQKDCTEHKSNSTEDTSEIGRLVRLVENMQSQINVLIELNKGSTSGRGQCEHPHNTLGTKSPASSSCSVRSYSENACEQDSTKQSSPRYWGATSSDYTLNVVRFCIRPVEPQLGSSCRRRKIACYSPDPTPDSYEGDGEPSESRQRMSACFCLDCTRCLRKLGKTRALQLIDVYQEAIGHLHPVVDIGQQKSQIGTIYALLESAQDDRGTYSEIEQDSLDITKMVLSIALLAQTTGQSDTASALYNSVQNRIQDAMTSDTKNIQSVVLTLLAAIYHFFHDDVQLAWRMGGISGRMAMEQGLHHREARQRAEDESGDHGMITNILWSIVILDRLWSCSIGLPQNFQDADFAKSLPEPVEAPYLKAMVPYASFTPRLWDHNSRLLTADALEDEDLFDVTNIQIDQWKERYISGLSFVHPNDRLANSRPQSLPTLLYLRANLLRGLVATSYFLSCSRLIGKKQMAQSGAEIACDTITVLWDLHKTTDIYHKQHPFFQHFLASSVALLFLVIMHESDSEEDSNTTIGKRFDVKYLSRNISCAFNLAEAYSRSSSASERLWNRMRSMMERLSKLGIYYTSDHSKANEMHFAKQLENDPPKRKSRLQASSAEQVNRITDISLFDNPTIRPFSLNILNSNGALGYLTSDPVFGLEEDIPSTDCGTDAYLHDIPVFEPDMDTQTWKDLGAIFSHGL</sequence>
<keyword evidence="4 9" id="KW-1133">Transmembrane helix</keyword>
<evidence type="ECO:0000256" key="3">
    <source>
        <dbReference type="ARBA" id="ARBA00022723"/>
    </source>
</evidence>
<feature type="transmembrane region" description="Helical" evidence="9">
    <location>
        <begin position="132"/>
        <end position="156"/>
    </location>
</feature>
<dbReference type="InterPro" id="IPR007219">
    <property type="entry name" value="XnlR_reg_dom"/>
</dbReference>
<dbReference type="Pfam" id="PF00172">
    <property type="entry name" value="Zn_clus"/>
    <property type="match status" value="1"/>
</dbReference>
<feature type="transmembrane region" description="Helical" evidence="9">
    <location>
        <begin position="313"/>
        <end position="332"/>
    </location>
</feature>
<feature type="compositionally biased region" description="Polar residues" evidence="8">
    <location>
        <begin position="610"/>
        <end position="619"/>
    </location>
</feature>
<accession>A0A9W9EF31</accession>
<comment type="caution">
    <text evidence="12">The sequence shown here is derived from an EMBL/GenBank/DDBJ whole genome shotgun (WGS) entry which is preliminary data.</text>
</comment>
<dbReference type="AlphaFoldDB" id="A0A9W9EF31"/>
<dbReference type="PROSITE" id="PS50048">
    <property type="entry name" value="ZN2_CY6_FUNGAL_2"/>
    <property type="match status" value="1"/>
</dbReference>
<dbReference type="GO" id="GO:0022857">
    <property type="term" value="F:transmembrane transporter activity"/>
    <property type="evidence" value="ECO:0007669"/>
    <property type="project" value="InterPro"/>
</dbReference>
<evidence type="ECO:0000256" key="6">
    <source>
        <dbReference type="ARBA" id="ARBA00023180"/>
    </source>
</evidence>
<evidence type="ECO:0000256" key="2">
    <source>
        <dbReference type="ARBA" id="ARBA00022692"/>
    </source>
</evidence>
<feature type="transmembrane region" description="Helical" evidence="9">
    <location>
        <begin position="168"/>
        <end position="188"/>
    </location>
</feature>
<dbReference type="Pfam" id="PF07690">
    <property type="entry name" value="MFS_1"/>
    <property type="match status" value="1"/>
</dbReference>
<dbReference type="SUPFAM" id="SSF103473">
    <property type="entry name" value="MFS general substrate transporter"/>
    <property type="match status" value="1"/>
</dbReference>
<dbReference type="InterPro" id="IPR020846">
    <property type="entry name" value="MFS_dom"/>
</dbReference>
<dbReference type="EMBL" id="JAOPEN010000001">
    <property type="protein sequence ID" value="KAJ4865541.1"/>
    <property type="molecule type" value="Genomic_DNA"/>
</dbReference>
<evidence type="ECO:0000259" key="11">
    <source>
        <dbReference type="PROSITE" id="PS50850"/>
    </source>
</evidence>
<feature type="domain" description="Zn(2)-C6 fungal-type" evidence="10">
    <location>
        <begin position="509"/>
        <end position="538"/>
    </location>
</feature>
<feature type="transmembrane region" description="Helical" evidence="9">
    <location>
        <begin position="274"/>
        <end position="293"/>
    </location>
</feature>
<feature type="transmembrane region" description="Helical" evidence="9">
    <location>
        <begin position="200"/>
        <end position="218"/>
    </location>
</feature>
<dbReference type="InterPro" id="IPR036864">
    <property type="entry name" value="Zn2-C6_fun-type_DNA-bd_sf"/>
</dbReference>
<organism evidence="12 13">
    <name type="scientific">Trichoderma breve</name>
    <dbReference type="NCBI Taxonomy" id="2034170"/>
    <lineage>
        <taxon>Eukaryota</taxon>
        <taxon>Fungi</taxon>
        <taxon>Dikarya</taxon>
        <taxon>Ascomycota</taxon>
        <taxon>Pezizomycotina</taxon>
        <taxon>Sordariomycetes</taxon>
        <taxon>Hypocreomycetidae</taxon>
        <taxon>Hypocreales</taxon>
        <taxon>Hypocreaceae</taxon>
        <taxon>Trichoderma</taxon>
    </lineage>
</organism>
<keyword evidence="5 9" id="KW-0472">Membrane</keyword>
<dbReference type="FunFam" id="1.20.1250.20:FF:000011">
    <property type="entry name" value="MFS multidrug transporter, putative"/>
    <property type="match status" value="1"/>
</dbReference>
<dbReference type="GO" id="GO:0000981">
    <property type="term" value="F:DNA-binding transcription factor activity, RNA polymerase II-specific"/>
    <property type="evidence" value="ECO:0007669"/>
    <property type="project" value="InterPro"/>
</dbReference>
<keyword evidence="7" id="KW-0539">Nucleus</keyword>
<dbReference type="Proteomes" id="UP001140511">
    <property type="component" value="Unassembled WGS sequence"/>
</dbReference>
<evidence type="ECO:0000259" key="10">
    <source>
        <dbReference type="PROSITE" id="PS50048"/>
    </source>
</evidence>
<dbReference type="GO" id="GO:0003677">
    <property type="term" value="F:DNA binding"/>
    <property type="evidence" value="ECO:0007669"/>
    <property type="project" value="InterPro"/>
</dbReference>
<feature type="region of interest" description="Disordered" evidence="8">
    <location>
        <begin position="600"/>
        <end position="619"/>
    </location>
</feature>
<dbReference type="GO" id="GO:0006351">
    <property type="term" value="P:DNA-templated transcription"/>
    <property type="evidence" value="ECO:0007669"/>
    <property type="project" value="InterPro"/>
</dbReference>
<feature type="domain" description="Major facilitator superfamily (MFS) profile" evidence="11">
    <location>
        <begin position="43"/>
        <end position="471"/>
    </location>
</feature>
<dbReference type="SMART" id="SM00066">
    <property type="entry name" value="GAL4"/>
    <property type="match status" value="1"/>
</dbReference>
<evidence type="ECO:0000256" key="9">
    <source>
        <dbReference type="SAM" id="Phobius"/>
    </source>
</evidence>
<evidence type="ECO:0000256" key="1">
    <source>
        <dbReference type="ARBA" id="ARBA00004141"/>
    </source>
</evidence>
<dbReference type="Gene3D" id="1.20.1250.20">
    <property type="entry name" value="MFS general substrate transporter like domains"/>
    <property type="match status" value="1"/>
</dbReference>
<feature type="transmembrane region" description="Helical" evidence="9">
    <location>
        <begin position="353"/>
        <end position="375"/>
    </location>
</feature>
<dbReference type="GO" id="GO:0005886">
    <property type="term" value="C:plasma membrane"/>
    <property type="evidence" value="ECO:0007669"/>
    <property type="project" value="TreeGrafter"/>
</dbReference>
<feature type="transmembrane region" description="Helical" evidence="9">
    <location>
        <begin position="74"/>
        <end position="96"/>
    </location>
</feature>
<evidence type="ECO:0000256" key="7">
    <source>
        <dbReference type="ARBA" id="ARBA00023242"/>
    </source>
</evidence>
<keyword evidence="3" id="KW-0479">Metal-binding</keyword>
<comment type="subcellular location">
    <subcellularLocation>
        <location evidence="1">Membrane</location>
        <topology evidence="1">Multi-pass membrane protein</topology>
    </subcellularLocation>
</comment>
<dbReference type="CDD" id="cd17323">
    <property type="entry name" value="MFS_Tpo1_MDR_like"/>
    <property type="match status" value="1"/>
</dbReference>
<feature type="transmembrane region" description="Helical" evidence="9">
    <location>
        <begin position="381"/>
        <end position="403"/>
    </location>
</feature>
<keyword evidence="13" id="KW-1185">Reference proteome</keyword>
<dbReference type="GO" id="GO:0008270">
    <property type="term" value="F:zinc ion binding"/>
    <property type="evidence" value="ECO:0007669"/>
    <property type="project" value="InterPro"/>
</dbReference>
<dbReference type="Pfam" id="PF04082">
    <property type="entry name" value="Fungal_trans"/>
    <property type="match status" value="1"/>
</dbReference>
<feature type="transmembrane region" description="Helical" evidence="9">
    <location>
        <begin position="447"/>
        <end position="469"/>
    </location>
</feature>
<evidence type="ECO:0000256" key="5">
    <source>
        <dbReference type="ARBA" id="ARBA00023136"/>
    </source>
</evidence>
<dbReference type="SMART" id="SM00906">
    <property type="entry name" value="Fungal_trans"/>
    <property type="match status" value="1"/>
</dbReference>
<dbReference type="GeneID" id="80863969"/>
<reference evidence="12" key="1">
    <citation type="submission" date="2022-09" db="EMBL/GenBank/DDBJ databases">
        <title>Chromosome-level assembly of Trichoderma breve T069, a fungus used in development of biopesticide product.</title>
        <authorList>
            <person name="Lin R."/>
            <person name="Liu T."/>
        </authorList>
    </citation>
    <scope>NUCLEOTIDE SEQUENCE</scope>
    <source>
        <strain evidence="12">T069</strain>
    </source>
</reference>
<gene>
    <name evidence="12" type="ORF">T069G_02071</name>
</gene>
<dbReference type="PANTHER" id="PTHR23502:SF138">
    <property type="entry name" value="MAJOR FACILITATOR SUPERFAMILY (MFS) PROFILE DOMAIN-CONTAINING PROTEIN-RELATED"/>
    <property type="match status" value="1"/>
</dbReference>
<dbReference type="PROSITE" id="PS00463">
    <property type="entry name" value="ZN2_CY6_FUNGAL_1"/>
    <property type="match status" value="1"/>
</dbReference>
<dbReference type="PANTHER" id="PTHR23502">
    <property type="entry name" value="MAJOR FACILITATOR SUPERFAMILY"/>
    <property type="match status" value="1"/>
</dbReference>
<keyword evidence="2 9" id="KW-0812">Transmembrane</keyword>
<dbReference type="SUPFAM" id="SSF57701">
    <property type="entry name" value="Zn2/Cys6 DNA-binding domain"/>
    <property type="match status" value="1"/>
</dbReference>
<proteinExistence type="predicted"/>
<dbReference type="CDD" id="cd00067">
    <property type="entry name" value="GAL4"/>
    <property type="match status" value="1"/>
</dbReference>
<dbReference type="PROSITE" id="PS50850">
    <property type="entry name" value="MFS"/>
    <property type="match status" value="1"/>
</dbReference>
<dbReference type="CDD" id="cd12148">
    <property type="entry name" value="fungal_TF_MHR"/>
    <property type="match status" value="1"/>
</dbReference>
<dbReference type="InterPro" id="IPR036259">
    <property type="entry name" value="MFS_trans_sf"/>
</dbReference>
<dbReference type="InterPro" id="IPR001138">
    <property type="entry name" value="Zn2Cys6_DnaBD"/>
</dbReference>
<evidence type="ECO:0000256" key="8">
    <source>
        <dbReference type="SAM" id="MobiDB-lite"/>
    </source>
</evidence>